<feature type="domain" description="CWH43-like N-terminal" evidence="2">
    <location>
        <begin position="31"/>
        <end position="240"/>
    </location>
</feature>
<feature type="transmembrane region" description="Helical" evidence="1">
    <location>
        <begin position="157"/>
        <end position="177"/>
    </location>
</feature>
<feature type="transmembrane region" description="Helical" evidence="1">
    <location>
        <begin position="32"/>
        <end position="55"/>
    </location>
</feature>
<dbReference type="EMBL" id="JAUJFL010000005">
    <property type="protein sequence ID" value="KAK2603238.1"/>
    <property type="molecule type" value="Genomic_DNA"/>
</dbReference>
<dbReference type="InterPro" id="IPR019402">
    <property type="entry name" value="CWH43_N"/>
</dbReference>
<protein>
    <recommendedName>
        <fullName evidence="2">CWH43-like N-terminal domain-containing protein</fullName>
    </recommendedName>
</protein>
<keyword evidence="4" id="KW-1185">Reference proteome</keyword>
<keyword evidence="1" id="KW-0472">Membrane</keyword>
<gene>
    <name evidence="3" type="ORF">N8I77_009709</name>
</gene>
<organism evidence="3 4">
    <name type="scientific">Phomopsis amygdali</name>
    <name type="common">Fusicoccum amygdali</name>
    <dbReference type="NCBI Taxonomy" id="1214568"/>
    <lineage>
        <taxon>Eukaryota</taxon>
        <taxon>Fungi</taxon>
        <taxon>Dikarya</taxon>
        <taxon>Ascomycota</taxon>
        <taxon>Pezizomycotina</taxon>
        <taxon>Sordariomycetes</taxon>
        <taxon>Sordariomycetidae</taxon>
        <taxon>Diaporthales</taxon>
        <taxon>Diaporthaceae</taxon>
        <taxon>Diaporthe</taxon>
    </lineage>
</organism>
<feature type="transmembrane region" description="Helical" evidence="1">
    <location>
        <begin position="83"/>
        <end position="105"/>
    </location>
</feature>
<evidence type="ECO:0000313" key="3">
    <source>
        <dbReference type="EMBL" id="KAK2603238.1"/>
    </source>
</evidence>
<dbReference type="Proteomes" id="UP001265746">
    <property type="component" value="Unassembled WGS sequence"/>
</dbReference>
<keyword evidence="1" id="KW-1133">Transmembrane helix</keyword>
<keyword evidence="1" id="KW-0812">Transmembrane</keyword>
<evidence type="ECO:0000313" key="4">
    <source>
        <dbReference type="Proteomes" id="UP001265746"/>
    </source>
</evidence>
<feature type="transmembrane region" description="Helical" evidence="1">
    <location>
        <begin position="125"/>
        <end position="145"/>
    </location>
</feature>
<dbReference type="Pfam" id="PF10277">
    <property type="entry name" value="Frag1"/>
    <property type="match status" value="1"/>
</dbReference>
<name>A0AAD9SAE0_PHOAM</name>
<comment type="caution">
    <text evidence="3">The sequence shown here is derived from an EMBL/GenBank/DDBJ whole genome shotgun (WGS) entry which is preliminary data.</text>
</comment>
<evidence type="ECO:0000256" key="1">
    <source>
        <dbReference type="SAM" id="Phobius"/>
    </source>
</evidence>
<sequence length="267" mass="30105">MTCSGGRAQSEMAPGLWSRVFPQNLRYSHKLWVFPLVAGISWFSTLTILLVRWLAIGQPRYPGQINPEIPFISDIAAFNFQPVFIAGCAITGVTFAGTVFAVHHVRYSPRFYGLTDDALWRQTTSFWALFMGLVAASCLVLLSIFDTFENNDEHRYLLMSTFGGLGLAAILTTAVWWDQAWGPAQFPGLRKWCLFNTVLVLSQSAVGISFNTFLYMRRYREAGFSEWTLCYLGSLWLVSFVGYTRFREDSNGVGAIDERQPLLDQSA</sequence>
<proteinExistence type="predicted"/>
<reference evidence="3" key="1">
    <citation type="submission" date="2023-06" db="EMBL/GenBank/DDBJ databases">
        <authorList>
            <person name="Noh H."/>
        </authorList>
    </citation>
    <scope>NUCLEOTIDE SEQUENCE</scope>
    <source>
        <strain evidence="3">DUCC20226</strain>
    </source>
</reference>
<dbReference type="AlphaFoldDB" id="A0AAD9SAE0"/>
<feature type="transmembrane region" description="Helical" evidence="1">
    <location>
        <begin position="228"/>
        <end position="246"/>
    </location>
</feature>
<evidence type="ECO:0000259" key="2">
    <source>
        <dbReference type="Pfam" id="PF10277"/>
    </source>
</evidence>
<accession>A0AAD9SAE0</accession>
<feature type="transmembrane region" description="Helical" evidence="1">
    <location>
        <begin position="197"/>
        <end position="216"/>
    </location>
</feature>